<evidence type="ECO:0000256" key="2">
    <source>
        <dbReference type="ARBA" id="ARBA00023002"/>
    </source>
</evidence>
<protein>
    <submittedName>
        <fullName evidence="3">3-oxoacyl-ACP reductase</fullName>
    </submittedName>
</protein>
<dbReference type="GO" id="GO:0008206">
    <property type="term" value="P:bile acid metabolic process"/>
    <property type="evidence" value="ECO:0007669"/>
    <property type="project" value="UniProtKB-ARBA"/>
</dbReference>
<evidence type="ECO:0000256" key="1">
    <source>
        <dbReference type="ARBA" id="ARBA00006484"/>
    </source>
</evidence>
<dbReference type="RefSeq" id="WP_057824626.1">
    <property type="nucleotide sequence ID" value="NZ_AZEA01000007.1"/>
</dbReference>
<name>A0A0R1KYM7_9LACO</name>
<keyword evidence="2" id="KW-0560">Oxidoreductase</keyword>
<accession>A0A0R1KYM7</accession>
<keyword evidence="4" id="KW-1185">Reference proteome</keyword>
<comment type="caution">
    <text evidence="3">The sequence shown here is derived from an EMBL/GenBank/DDBJ whole genome shotgun (WGS) entry which is preliminary data.</text>
</comment>
<organism evidence="3 4">
    <name type="scientific">Lentilactobacillus sunkii DSM 19904</name>
    <dbReference type="NCBI Taxonomy" id="1423808"/>
    <lineage>
        <taxon>Bacteria</taxon>
        <taxon>Bacillati</taxon>
        <taxon>Bacillota</taxon>
        <taxon>Bacilli</taxon>
        <taxon>Lactobacillales</taxon>
        <taxon>Lactobacillaceae</taxon>
        <taxon>Lentilactobacillus</taxon>
    </lineage>
</organism>
<evidence type="ECO:0000313" key="4">
    <source>
        <dbReference type="Proteomes" id="UP000051581"/>
    </source>
</evidence>
<dbReference type="Proteomes" id="UP000051581">
    <property type="component" value="Unassembled WGS sequence"/>
</dbReference>
<dbReference type="SUPFAM" id="SSF51735">
    <property type="entry name" value="NAD(P)-binding Rossmann-fold domains"/>
    <property type="match status" value="1"/>
</dbReference>
<dbReference type="GO" id="GO:0016491">
    <property type="term" value="F:oxidoreductase activity"/>
    <property type="evidence" value="ECO:0007669"/>
    <property type="project" value="UniProtKB-KW"/>
</dbReference>
<dbReference type="InterPro" id="IPR036291">
    <property type="entry name" value="NAD(P)-bd_dom_sf"/>
</dbReference>
<dbReference type="NCBIfam" id="NF005559">
    <property type="entry name" value="PRK07231.1"/>
    <property type="match status" value="1"/>
</dbReference>
<dbReference type="EMBL" id="AZEA01000007">
    <property type="protein sequence ID" value="KRK88651.1"/>
    <property type="molecule type" value="Genomic_DNA"/>
</dbReference>
<reference evidence="3 4" key="1">
    <citation type="journal article" date="2015" name="Genome Announc.">
        <title>Expanding the biotechnology potential of lactobacilli through comparative genomics of 213 strains and associated genera.</title>
        <authorList>
            <person name="Sun Z."/>
            <person name="Harris H.M."/>
            <person name="McCann A."/>
            <person name="Guo C."/>
            <person name="Argimon S."/>
            <person name="Zhang W."/>
            <person name="Yang X."/>
            <person name="Jeffery I.B."/>
            <person name="Cooney J.C."/>
            <person name="Kagawa T.F."/>
            <person name="Liu W."/>
            <person name="Song Y."/>
            <person name="Salvetti E."/>
            <person name="Wrobel A."/>
            <person name="Rasinkangas P."/>
            <person name="Parkhill J."/>
            <person name="Rea M.C."/>
            <person name="O'Sullivan O."/>
            <person name="Ritari J."/>
            <person name="Douillard F.P."/>
            <person name="Paul Ross R."/>
            <person name="Yang R."/>
            <person name="Briner A.E."/>
            <person name="Felis G.E."/>
            <person name="de Vos W.M."/>
            <person name="Barrangou R."/>
            <person name="Klaenhammer T.R."/>
            <person name="Caufield P.W."/>
            <person name="Cui Y."/>
            <person name="Zhang H."/>
            <person name="O'Toole P.W."/>
        </authorList>
    </citation>
    <scope>NUCLEOTIDE SEQUENCE [LARGE SCALE GENOMIC DNA]</scope>
    <source>
        <strain evidence="3 4">DSM 19904</strain>
    </source>
</reference>
<dbReference type="InterPro" id="IPR002347">
    <property type="entry name" value="SDR_fam"/>
</dbReference>
<dbReference type="FunFam" id="3.40.50.720:FF:000084">
    <property type="entry name" value="Short-chain dehydrogenase reductase"/>
    <property type="match status" value="1"/>
</dbReference>
<dbReference type="PANTHER" id="PTHR43180:SF66">
    <property type="entry name" value="SHORT-CHAIN DEHYDROGENASE_REDUCTASE FAMILY PROTEIN"/>
    <property type="match status" value="1"/>
</dbReference>
<dbReference type="CDD" id="cd05233">
    <property type="entry name" value="SDR_c"/>
    <property type="match status" value="1"/>
</dbReference>
<dbReference type="AlphaFoldDB" id="A0A0R1KYM7"/>
<dbReference type="Pfam" id="PF13561">
    <property type="entry name" value="adh_short_C2"/>
    <property type="match status" value="1"/>
</dbReference>
<evidence type="ECO:0000313" key="3">
    <source>
        <dbReference type="EMBL" id="KRK88651.1"/>
    </source>
</evidence>
<proteinExistence type="inferred from homology"/>
<gene>
    <name evidence="3" type="ORF">FD17_GL002342</name>
</gene>
<dbReference type="InterPro" id="IPR020904">
    <property type="entry name" value="Sc_DH/Rdtase_CS"/>
</dbReference>
<dbReference type="OrthoDB" id="9803333at2"/>
<dbReference type="Gene3D" id="3.40.50.720">
    <property type="entry name" value="NAD(P)-binding Rossmann-like Domain"/>
    <property type="match status" value="1"/>
</dbReference>
<dbReference type="PROSITE" id="PS00061">
    <property type="entry name" value="ADH_SHORT"/>
    <property type="match status" value="1"/>
</dbReference>
<dbReference type="PRINTS" id="PR00081">
    <property type="entry name" value="GDHRDH"/>
</dbReference>
<dbReference type="PRINTS" id="PR00080">
    <property type="entry name" value="SDRFAMILY"/>
</dbReference>
<dbReference type="PANTHER" id="PTHR43180">
    <property type="entry name" value="3-OXOACYL-(ACYL-CARRIER-PROTEIN) REDUCTASE (AFU_ORTHOLOGUE AFUA_6G11210)"/>
    <property type="match status" value="1"/>
</dbReference>
<comment type="similarity">
    <text evidence="1">Belongs to the short-chain dehydrogenases/reductases (SDR) family.</text>
</comment>
<sequence>MTDRLKDKVAIITGAGSGMGAAMAKLFTAEGASVVAADLNKDGVDQVVSDITDNGGKAVAIKTDVSNEEDIKAMFKLAKDQFGKLDIVVNNAGIMDNMAAIGSLTDDMWKKVFAVNTDSVMYSTREAVKEFLPKKQGVILNIASVGGTNGGRAGVAYTASKHAVVGITKNTAYMYQKEGIRVNAIAPGGIKTNIAQSMGKNVDKFGFERQSQGMGTSPEPGTAEEIANTALFLVSDEARYVSGAVLPVDGSWTAY</sequence>
<dbReference type="PATRIC" id="fig|1423808.3.peg.2384"/>